<reference evidence="2 3" key="1">
    <citation type="submission" date="2024-01" db="EMBL/GenBank/DDBJ databases">
        <title>Genome assemblies of Stephania.</title>
        <authorList>
            <person name="Yang L."/>
        </authorList>
    </citation>
    <scope>NUCLEOTIDE SEQUENCE [LARGE SCALE GENOMIC DNA]</scope>
    <source>
        <strain evidence="2">QJT</strain>
        <tissue evidence="2">Leaf</tissue>
    </source>
</reference>
<dbReference type="EMBL" id="JBBNAE010000010">
    <property type="protein sequence ID" value="KAK9090835.1"/>
    <property type="molecule type" value="Genomic_DNA"/>
</dbReference>
<gene>
    <name evidence="2" type="ORF">Sjap_024012</name>
</gene>
<feature type="compositionally biased region" description="Low complexity" evidence="1">
    <location>
        <begin position="77"/>
        <end position="88"/>
    </location>
</feature>
<evidence type="ECO:0000256" key="1">
    <source>
        <dbReference type="SAM" id="MobiDB-lite"/>
    </source>
</evidence>
<feature type="region of interest" description="Disordered" evidence="1">
    <location>
        <begin position="1"/>
        <end position="38"/>
    </location>
</feature>
<feature type="region of interest" description="Disordered" evidence="1">
    <location>
        <begin position="77"/>
        <end position="137"/>
    </location>
</feature>
<dbReference type="AlphaFoldDB" id="A0AAP0ECP2"/>
<feature type="compositionally biased region" description="Basic and acidic residues" evidence="1">
    <location>
        <begin position="1"/>
        <end position="24"/>
    </location>
</feature>
<sequence>MARTNRTEDVRKAEKSRKTEEVNKKTAKTGKVVGRRAQIASYRKSKELGRGKGDSELYDEASRAQALKGWELAIHRSQVSSAEVSSPKSSEEDQEEVQDQSSEEKSEDGSEAESGEKSEEAHEERSESEDKTGEDEE</sequence>
<name>A0AAP0ECP2_9MAGN</name>
<proteinExistence type="predicted"/>
<evidence type="ECO:0000313" key="2">
    <source>
        <dbReference type="EMBL" id="KAK9090835.1"/>
    </source>
</evidence>
<keyword evidence="3" id="KW-1185">Reference proteome</keyword>
<dbReference type="Proteomes" id="UP001417504">
    <property type="component" value="Unassembled WGS sequence"/>
</dbReference>
<protein>
    <submittedName>
        <fullName evidence="2">Uncharacterized protein</fullName>
    </submittedName>
</protein>
<feature type="compositionally biased region" description="Basic and acidic residues" evidence="1">
    <location>
        <begin position="102"/>
        <end position="131"/>
    </location>
</feature>
<evidence type="ECO:0000313" key="3">
    <source>
        <dbReference type="Proteomes" id="UP001417504"/>
    </source>
</evidence>
<organism evidence="2 3">
    <name type="scientific">Stephania japonica</name>
    <dbReference type="NCBI Taxonomy" id="461633"/>
    <lineage>
        <taxon>Eukaryota</taxon>
        <taxon>Viridiplantae</taxon>
        <taxon>Streptophyta</taxon>
        <taxon>Embryophyta</taxon>
        <taxon>Tracheophyta</taxon>
        <taxon>Spermatophyta</taxon>
        <taxon>Magnoliopsida</taxon>
        <taxon>Ranunculales</taxon>
        <taxon>Menispermaceae</taxon>
        <taxon>Menispermoideae</taxon>
        <taxon>Cissampelideae</taxon>
        <taxon>Stephania</taxon>
    </lineage>
</organism>
<accession>A0AAP0ECP2</accession>
<comment type="caution">
    <text evidence="2">The sequence shown here is derived from an EMBL/GenBank/DDBJ whole genome shotgun (WGS) entry which is preliminary data.</text>
</comment>